<reference evidence="2" key="3">
    <citation type="submission" date="2025-08" db="UniProtKB">
        <authorList>
            <consortium name="RefSeq"/>
        </authorList>
    </citation>
    <scope>IDENTIFICATION</scope>
    <source>
        <tissue evidence="2">Whole organism</tissue>
    </source>
</reference>
<accession>A0ABM1Q5Z3</accession>
<organism evidence="1 2">
    <name type="scientific">Drosophila arizonae</name>
    <name type="common">Fruit fly</name>
    <dbReference type="NCBI Taxonomy" id="7263"/>
    <lineage>
        <taxon>Eukaryota</taxon>
        <taxon>Metazoa</taxon>
        <taxon>Ecdysozoa</taxon>
        <taxon>Arthropoda</taxon>
        <taxon>Hexapoda</taxon>
        <taxon>Insecta</taxon>
        <taxon>Pterygota</taxon>
        <taxon>Neoptera</taxon>
        <taxon>Endopterygota</taxon>
        <taxon>Diptera</taxon>
        <taxon>Brachycera</taxon>
        <taxon>Muscomorpha</taxon>
        <taxon>Ephydroidea</taxon>
        <taxon>Drosophilidae</taxon>
        <taxon>Drosophila</taxon>
    </lineage>
</organism>
<reference evidence="1" key="1">
    <citation type="journal article" date="1997" name="Nucleic Acids Res.">
        <title>tRNAscan-SE: a program for improved detection of transfer RNA genes in genomic sequence.</title>
        <authorList>
            <person name="Lowe T.M."/>
            <person name="Eddy S.R."/>
        </authorList>
    </citation>
    <scope>NUCLEOTIDE SEQUENCE [LARGE SCALE GENOMIC DNA]</scope>
</reference>
<keyword evidence="1" id="KW-1185">Reference proteome</keyword>
<protein>
    <submittedName>
        <fullName evidence="2">Uncharacterized protein LOC108621838</fullName>
    </submittedName>
</protein>
<evidence type="ECO:0000313" key="1">
    <source>
        <dbReference type="Proteomes" id="UP000694904"/>
    </source>
</evidence>
<reference evidence="1" key="2">
    <citation type="journal article" date="2016" name="G3 (Bethesda)">
        <title>Genome Evolution in Three Species of Cactophilic Drosophila.</title>
        <authorList>
            <person name="Sanchez-Flores A."/>
            <person name="Penazola F."/>
            <person name="Carpinteyro-Ponce J."/>
            <person name="Nazario-Yepiz N."/>
            <person name="Abreu-Goodger C."/>
            <person name="Machado C.A."/>
            <person name="Markow T.A."/>
        </authorList>
    </citation>
    <scope>NUCLEOTIDE SEQUENCE [LARGE SCALE GENOMIC DNA]</scope>
</reference>
<dbReference type="Proteomes" id="UP000694904">
    <property type="component" value="Chromosome 2"/>
</dbReference>
<gene>
    <name evidence="2" type="primary">LOC108621838</name>
</gene>
<dbReference type="RefSeq" id="XP_017874879.1">
    <property type="nucleotide sequence ID" value="XM_018019390.1"/>
</dbReference>
<evidence type="ECO:0000313" key="2">
    <source>
        <dbReference type="RefSeq" id="XP_017874879.1"/>
    </source>
</evidence>
<proteinExistence type="predicted"/>
<dbReference type="GeneID" id="108621838"/>
<sequence>MSAHRQLNMSAWAVSNTSLNDATTSATGATGSRHRRLIRLAWQTLAAKCQQLTEFLRRETNKPLPKELRRSLRLNKSAKRKGYQHYETEADKQRIKDYLNQPINLSVRLGPAYDYRPSNS</sequence>
<name>A0ABM1Q5Z3_DROAR</name>